<dbReference type="PANTHER" id="PTHR42852">
    <property type="entry name" value="THIOL:DISULFIDE INTERCHANGE PROTEIN DSBE"/>
    <property type="match status" value="1"/>
</dbReference>
<proteinExistence type="predicted"/>
<evidence type="ECO:0000259" key="2">
    <source>
        <dbReference type="PROSITE" id="PS51352"/>
    </source>
</evidence>
<dbReference type="EMBL" id="RRAZ01000015">
    <property type="protein sequence ID" value="RRH73930.1"/>
    <property type="molecule type" value="Genomic_DNA"/>
</dbReference>
<dbReference type="GO" id="GO:0015036">
    <property type="term" value="F:disulfide oxidoreductase activity"/>
    <property type="evidence" value="ECO:0007669"/>
    <property type="project" value="UniProtKB-ARBA"/>
</dbReference>
<dbReference type="InterPro" id="IPR000866">
    <property type="entry name" value="AhpC/TSA"/>
</dbReference>
<comment type="caution">
    <text evidence="3">The sequence shown here is derived from an EMBL/GenBank/DDBJ whole genome shotgun (WGS) entry which is preliminary data.</text>
</comment>
<gene>
    <name evidence="3" type="ORF">EG244_11615</name>
</gene>
<dbReference type="SUPFAM" id="SSF52833">
    <property type="entry name" value="Thioredoxin-like"/>
    <property type="match status" value="1"/>
</dbReference>
<evidence type="ECO:0000256" key="1">
    <source>
        <dbReference type="ARBA" id="ARBA00023284"/>
    </source>
</evidence>
<dbReference type="InterPro" id="IPR017937">
    <property type="entry name" value="Thioredoxin_CS"/>
</dbReference>
<keyword evidence="4" id="KW-1185">Reference proteome</keyword>
<evidence type="ECO:0000313" key="3">
    <source>
        <dbReference type="EMBL" id="RRH73930.1"/>
    </source>
</evidence>
<dbReference type="InterPro" id="IPR013766">
    <property type="entry name" value="Thioredoxin_domain"/>
</dbReference>
<protein>
    <submittedName>
        <fullName evidence="3">TlpA family protein disulfide reductase</fullName>
    </submittedName>
</protein>
<keyword evidence="1" id="KW-0676">Redox-active center</keyword>
<dbReference type="InterPro" id="IPR050553">
    <property type="entry name" value="Thioredoxin_ResA/DsbE_sf"/>
</dbReference>
<dbReference type="PROSITE" id="PS00194">
    <property type="entry name" value="THIOREDOXIN_1"/>
    <property type="match status" value="1"/>
</dbReference>
<dbReference type="InterPro" id="IPR036249">
    <property type="entry name" value="Thioredoxin-like_sf"/>
</dbReference>
<dbReference type="GO" id="GO:0016209">
    <property type="term" value="F:antioxidant activity"/>
    <property type="evidence" value="ECO:0007669"/>
    <property type="project" value="InterPro"/>
</dbReference>
<dbReference type="AlphaFoldDB" id="A0A3P3DI57"/>
<dbReference type="PANTHER" id="PTHR42852:SF13">
    <property type="entry name" value="PROTEIN DIPZ"/>
    <property type="match status" value="1"/>
</dbReference>
<dbReference type="Pfam" id="PF00578">
    <property type="entry name" value="AhpC-TSA"/>
    <property type="match status" value="1"/>
</dbReference>
<name>A0A3P3DI57_9RHOB</name>
<feature type="domain" description="Thioredoxin" evidence="2">
    <location>
        <begin position="73"/>
        <end position="213"/>
    </location>
</feature>
<sequence length="214" mass="22728">MIASTPAVKRPPHMAFEALVSEGAEVMAGLSGLRVMLALAGFYTALGPGANPALADAALTALRVGEMRRLVVHETPQSVPEIAFADGAGAVKRFADWQGRVRVVNFWATWCAPCRAEMPGLDRLAREMPEVAVLTIATGRNLRPALDKFYEETGITDLPLLLDPKSAVARGLGVVGLPVTVVLDKEGREAARMIGEADWASAEAMAVLKDLAAR</sequence>
<organism evidence="3 4">
    <name type="scientific">Falsigemmobacter faecalis</name>
    <dbReference type="NCBI Taxonomy" id="2488730"/>
    <lineage>
        <taxon>Bacteria</taxon>
        <taxon>Pseudomonadati</taxon>
        <taxon>Pseudomonadota</taxon>
        <taxon>Alphaproteobacteria</taxon>
        <taxon>Rhodobacterales</taxon>
        <taxon>Paracoccaceae</taxon>
        <taxon>Falsigemmobacter</taxon>
    </lineage>
</organism>
<accession>A0A3P3DI57</accession>
<dbReference type="PROSITE" id="PS51352">
    <property type="entry name" value="THIOREDOXIN_2"/>
    <property type="match status" value="1"/>
</dbReference>
<evidence type="ECO:0000313" key="4">
    <source>
        <dbReference type="Proteomes" id="UP000282125"/>
    </source>
</evidence>
<dbReference type="Proteomes" id="UP000282125">
    <property type="component" value="Unassembled WGS sequence"/>
</dbReference>
<reference evidence="3 4" key="1">
    <citation type="submission" date="2018-11" db="EMBL/GenBank/DDBJ databases">
        <title>Gemmobacter sp. nov., YIM 102744-1 draft genome.</title>
        <authorList>
            <person name="Li G."/>
            <person name="Jiang Y."/>
        </authorList>
    </citation>
    <scope>NUCLEOTIDE SEQUENCE [LARGE SCALE GENOMIC DNA]</scope>
    <source>
        <strain evidence="3 4">YIM 102744-1</strain>
    </source>
</reference>
<dbReference type="Gene3D" id="3.40.30.10">
    <property type="entry name" value="Glutaredoxin"/>
    <property type="match status" value="1"/>
</dbReference>
<dbReference type="CDD" id="cd02966">
    <property type="entry name" value="TlpA_like_family"/>
    <property type="match status" value="1"/>
</dbReference>
<dbReference type="OrthoDB" id="9799347at2"/>